<evidence type="ECO:0000313" key="1">
    <source>
        <dbReference type="EMBL" id="MCA6062961.1"/>
    </source>
</evidence>
<protein>
    <recommendedName>
        <fullName evidence="3">HPt domain-containing protein</fullName>
    </recommendedName>
</protein>
<evidence type="ECO:0008006" key="3">
    <source>
        <dbReference type="Google" id="ProtNLM"/>
    </source>
</evidence>
<comment type="caution">
    <text evidence="1">The sequence shown here is derived from an EMBL/GenBank/DDBJ whole genome shotgun (WGS) entry which is preliminary data.</text>
</comment>
<organism evidence="1 2">
    <name type="scientific">Thalassolituus marinus</name>
    <dbReference type="NCBI Taxonomy" id="671053"/>
    <lineage>
        <taxon>Bacteria</taxon>
        <taxon>Pseudomonadati</taxon>
        <taxon>Pseudomonadota</taxon>
        <taxon>Gammaproteobacteria</taxon>
        <taxon>Oceanospirillales</taxon>
        <taxon>Oceanospirillaceae</taxon>
        <taxon>Thalassolituus</taxon>
    </lineage>
</organism>
<name>A0ABS7ZMM1_9GAMM</name>
<keyword evidence="2" id="KW-1185">Reference proteome</keyword>
<gene>
    <name evidence="1" type="ORF">I9W95_05005</name>
</gene>
<dbReference type="RefSeq" id="WP_225672478.1">
    <property type="nucleotide sequence ID" value="NZ_JAEDAH010000020.1"/>
</dbReference>
<proteinExistence type="predicted"/>
<reference evidence="1 2" key="1">
    <citation type="submission" date="2020-12" db="EMBL/GenBank/DDBJ databases">
        <title>Novel Thalassolituus-related marine hydrocarbonoclastic bacteria mediated algae-derived hydrocarbons mineralization in twilight zone of the northern South China Sea.</title>
        <authorList>
            <person name="Dong C."/>
        </authorList>
    </citation>
    <scope>NUCLEOTIDE SEQUENCE [LARGE SCALE GENOMIC DNA]</scope>
    <source>
        <strain evidence="1 2">IMCC1826</strain>
    </source>
</reference>
<sequence length="120" mass="13675">MNKLLYEGNMNLASEAKELVLVLNDIVAGLESYNKDSRQEYTSKMAARLKPLVSSFENFVIVEKSKESAKLQLDEIKELMHNVNGAATKGEIDFVSGNILNKYWELSTIFQETRFSHEKL</sequence>
<dbReference type="Proteomes" id="UP000714380">
    <property type="component" value="Unassembled WGS sequence"/>
</dbReference>
<dbReference type="EMBL" id="JAEDAH010000020">
    <property type="protein sequence ID" value="MCA6062961.1"/>
    <property type="molecule type" value="Genomic_DNA"/>
</dbReference>
<accession>A0ABS7ZMM1</accession>
<evidence type="ECO:0000313" key="2">
    <source>
        <dbReference type="Proteomes" id="UP000714380"/>
    </source>
</evidence>